<gene>
    <name evidence="1" type="ORF">WMSIL1_LOCUS9444</name>
</gene>
<accession>A0A564YTC0</accession>
<reference evidence="1 2" key="1">
    <citation type="submission" date="2019-07" db="EMBL/GenBank/DDBJ databases">
        <authorList>
            <person name="Jastrzebski P J."/>
            <person name="Paukszto L."/>
            <person name="Jastrzebski P J."/>
        </authorList>
    </citation>
    <scope>NUCLEOTIDE SEQUENCE [LARGE SCALE GENOMIC DNA]</scope>
    <source>
        <strain evidence="1 2">WMS-il1</strain>
    </source>
</reference>
<dbReference type="Proteomes" id="UP000321570">
    <property type="component" value="Unassembled WGS sequence"/>
</dbReference>
<name>A0A564YTC0_HYMDI</name>
<evidence type="ECO:0000313" key="1">
    <source>
        <dbReference type="EMBL" id="VUZ50512.1"/>
    </source>
</evidence>
<sequence>MFNSLSVEAKSSLDASITSLLSAPSSYSIKPASAEILDPVPAEDITNNVPEFIFDRKFGRSFESWYNKYKFEFTINRAKWG</sequence>
<keyword evidence="2" id="KW-1185">Reference proteome</keyword>
<dbReference type="EMBL" id="CABIJS010000377">
    <property type="protein sequence ID" value="VUZ50512.1"/>
    <property type="molecule type" value="Genomic_DNA"/>
</dbReference>
<protein>
    <submittedName>
        <fullName evidence="1">Uncharacterized protein</fullName>
    </submittedName>
</protein>
<evidence type="ECO:0000313" key="2">
    <source>
        <dbReference type="Proteomes" id="UP000321570"/>
    </source>
</evidence>
<organism evidence="1 2">
    <name type="scientific">Hymenolepis diminuta</name>
    <name type="common">Rat tapeworm</name>
    <dbReference type="NCBI Taxonomy" id="6216"/>
    <lineage>
        <taxon>Eukaryota</taxon>
        <taxon>Metazoa</taxon>
        <taxon>Spiralia</taxon>
        <taxon>Lophotrochozoa</taxon>
        <taxon>Platyhelminthes</taxon>
        <taxon>Cestoda</taxon>
        <taxon>Eucestoda</taxon>
        <taxon>Cyclophyllidea</taxon>
        <taxon>Hymenolepididae</taxon>
        <taxon>Hymenolepis</taxon>
    </lineage>
</organism>
<proteinExistence type="predicted"/>
<dbReference type="AlphaFoldDB" id="A0A564YTC0"/>